<sequence>MGCRIVFGSSHPVERKNGDFAALRRLVPKFDVTYDCHLIERSWMEVGRVLVPNRLCMTTLCPTTGWPPVTWKGSGAHVPPSVQAA</sequence>
<evidence type="ECO:0000313" key="1">
    <source>
        <dbReference type="EMBL" id="CAA7397856.1"/>
    </source>
</evidence>
<reference evidence="1" key="1">
    <citation type="submission" date="2020-02" db="EMBL/GenBank/DDBJ databases">
        <authorList>
            <person name="Scholz U."/>
            <person name="Mascher M."/>
            <person name="Fiebig A."/>
        </authorList>
    </citation>
    <scope>NUCLEOTIDE SEQUENCE</scope>
</reference>
<gene>
    <name evidence="1" type="ORF">SI8410_06008521</name>
</gene>
<dbReference type="EMBL" id="LR746269">
    <property type="protein sequence ID" value="CAA7397856.1"/>
    <property type="molecule type" value="Genomic_DNA"/>
</dbReference>
<name>A0A7I8KKS6_SPIIN</name>
<keyword evidence="2" id="KW-1185">Reference proteome</keyword>
<evidence type="ECO:0000313" key="2">
    <source>
        <dbReference type="Proteomes" id="UP000663760"/>
    </source>
</evidence>
<dbReference type="Proteomes" id="UP000663760">
    <property type="component" value="Chromosome 6"/>
</dbReference>
<dbReference type="AlphaFoldDB" id="A0A7I8KKS6"/>
<organism evidence="1 2">
    <name type="scientific">Spirodela intermedia</name>
    <name type="common">Intermediate duckweed</name>
    <dbReference type="NCBI Taxonomy" id="51605"/>
    <lineage>
        <taxon>Eukaryota</taxon>
        <taxon>Viridiplantae</taxon>
        <taxon>Streptophyta</taxon>
        <taxon>Embryophyta</taxon>
        <taxon>Tracheophyta</taxon>
        <taxon>Spermatophyta</taxon>
        <taxon>Magnoliopsida</taxon>
        <taxon>Liliopsida</taxon>
        <taxon>Araceae</taxon>
        <taxon>Lemnoideae</taxon>
        <taxon>Spirodela</taxon>
    </lineage>
</organism>
<proteinExistence type="predicted"/>
<protein>
    <submittedName>
        <fullName evidence="1">Uncharacterized protein</fullName>
    </submittedName>
</protein>
<accession>A0A7I8KKS6</accession>